<keyword evidence="1" id="KW-1133">Transmembrane helix</keyword>
<dbReference type="AlphaFoldDB" id="A0A0R2RJ68"/>
<protein>
    <recommendedName>
        <fullName evidence="4">Rod shape-determining protein MreD</fullName>
    </recommendedName>
</protein>
<feature type="transmembrane region" description="Helical" evidence="1">
    <location>
        <begin position="52"/>
        <end position="85"/>
    </location>
</feature>
<evidence type="ECO:0008006" key="4">
    <source>
        <dbReference type="Google" id="ProtNLM"/>
    </source>
</evidence>
<sequence>MNSTLGRCLALGLGAWLIRAAGPDWYGVAALGTNLLGAVVIQASLALSGPTLFFWVVGVGLFWDFATFSALGHHALVMGVVALLVRTQKGWWVGASWGEQIVGSILAGVGFFAWDRFLHCWEVRAWAWPFSLSVALVLAGTMNGLVSVLLGYWMKTQQVRVGARRTGRRG</sequence>
<feature type="transmembrane region" description="Helical" evidence="1">
    <location>
        <begin position="126"/>
        <end position="154"/>
    </location>
</feature>
<accession>A0A0R2RJ68</accession>
<organism evidence="2 3">
    <name type="scientific">Verrucomicrobia subdivision 6 bacterium BACL9 MAG-120507-bin52</name>
    <dbReference type="NCBI Taxonomy" id="1655590"/>
    <lineage>
        <taxon>Bacteria</taxon>
        <taxon>Pseudomonadati</taxon>
        <taxon>Verrucomicrobiota</taxon>
        <taxon>Verrucomicrobiia</taxon>
        <taxon>Verrucomicrobiales</taxon>
        <taxon>Verrucomicrobia subdivision 6</taxon>
    </lineage>
</organism>
<name>A0A0R2RJ68_9BACT</name>
<feature type="transmembrane region" description="Helical" evidence="1">
    <location>
        <begin position="97"/>
        <end position="114"/>
    </location>
</feature>
<gene>
    <name evidence="2" type="ORF">ABR82_01770</name>
</gene>
<evidence type="ECO:0000313" key="3">
    <source>
        <dbReference type="Proteomes" id="UP000051269"/>
    </source>
</evidence>
<keyword evidence="1" id="KW-0472">Membrane</keyword>
<proteinExistence type="predicted"/>
<dbReference type="EMBL" id="LIBO01000037">
    <property type="protein sequence ID" value="KRO62761.1"/>
    <property type="molecule type" value="Genomic_DNA"/>
</dbReference>
<keyword evidence="1" id="KW-0812">Transmembrane</keyword>
<evidence type="ECO:0000313" key="2">
    <source>
        <dbReference type="EMBL" id="KRO62761.1"/>
    </source>
</evidence>
<dbReference type="Proteomes" id="UP000051269">
    <property type="component" value="Unassembled WGS sequence"/>
</dbReference>
<evidence type="ECO:0000256" key="1">
    <source>
        <dbReference type="SAM" id="Phobius"/>
    </source>
</evidence>
<reference evidence="2 3" key="1">
    <citation type="submission" date="2015-10" db="EMBL/GenBank/DDBJ databases">
        <title>Metagenome-Assembled Genomes uncover a global brackish microbiome.</title>
        <authorList>
            <person name="Hugerth L.W."/>
            <person name="Larsson J."/>
            <person name="Alneberg J."/>
            <person name="Lindh M.V."/>
            <person name="Legrand C."/>
            <person name="Pinhassi J."/>
            <person name="Andersson A.F."/>
        </authorList>
    </citation>
    <scope>NUCLEOTIDE SEQUENCE [LARGE SCALE GENOMIC DNA]</scope>
    <source>
        <strain evidence="2">BACL18 MAG-120507-bin52</strain>
    </source>
</reference>
<comment type="caution">
    <text evidence="2">The sequence shown here is derived from an EMBL/GenBank/DDBJ whole genome shotgun (WGS) entry which is preliminary data.</text>
</comment>